<sequence>MHITSRNNAPISNYGGGFRCKSEYLWCIIEFSKKLRKTKKKKNDGKTGIFTQNQFSTKSIFFMVRNNNDLSSYDLKYFLSRRYLRILPIIKIPVFFTCYGICGIVKIHVYLQLKKKRASGGTALLYRQNRKLISIRTNYEPYNITNPNYMKRWKKSLVDLKISNKYRHLKNIGRYPNN</sequence>
<name>A0A6G0Y6I3_APHCR</name>
<organism evidence="2 3">
    <name type="scientific">Aphis craccivora</name>
    <name type="common">Cowpea aphid</name>
    <dbReference type="NCBI Taxonomy" id="307492"/>
    <lineage>
        <taxon>Eukaryota</taxon>
        <taxon>Metazoa</taxon>
        <taxon>Ecdysozoa</taxon>
        <taxon>Arthropoda</taxon>
        <taxon>Hexapoda</taxon>
        <taxon>Insecta</taxon>
        <taxon>Pterygota</taxon>
        <taxon>Neoptera</taxon>
        <taxon>Paraneoptera</taxon>
        <taxon>Hemiptera</taxon>
        <taxon>Sternorrhyncha</taxon>
        <taxon>Aphidomorpha</taxon>
        <taxon>Aphidoidea</taxon>
        <taxon>Aphididae</taxon>
        <taxon>Aphidini</taxon>
        <taxon>Aphis</taxon>
        <taxon>Aphis</taxon>
    </lineage>
</organism>
<accession>A0A6G0Y6I3</accession>
<feature type="non-terminal residue" evidence="2">
    <location>
        <position position="178"/>
    </location>
</feature>
<evidence type="ECO:0000313" key="3">
    <source>
        <dbReference type="Proteomes" id="UP000478052"/>
    </source>
</evidence>
<dbReference type="Proteomes" id="UP000478052">
    <property type="component" value="Unassembled WGS sequence"/>
</dbReference>
<keyword evidence="1" id="KW-0812">Transmembrane</keyword>
<dbReference type="AlphaFoldDB" id="A0A6G0Y6I3"/>
<keyword evidence="3" id="KW-1185">Reference proteome</keyword>
<proteinExistence type="predicted"/>
<gene>
    <name evidence="2" type="ORF">FWK35_00013586</name>
</gene>
<dbReference type="EMBL" id="VUJU01005913">
    <property type="protein sequence ID" value="KAF0749943.1"/>
    <property type="molecule type" value="Genomic_DNA"/>
</dbReference>
<feature type="transmembrane region" description="Helical" evidence="1">
    <location>
        <begin position="86"/>
        <end position="107"/>
    </location>
</feature>
<evidence type="ECO:0000256" key="1">
    <source>
        <dbReference type="SAM" id="Phobius"/>
    </source>
</evidence>
<keyword evidence="1" id="KW-0472">Membrane</keyword>
<comment type="caution">
    <text evidence="2">The sequence shown here is derived from an EMBL/GenBank/DDBJ whole genome shotgun (WGS) entry which is preliminary data.</text>
</comment>
<protein>
    <submittedName>
        <fullName evidence="2">Uncharacterized protein</fullName>
    </submittedName>
</protein>
<reference evidence="2 3" key="1">
    <citation type="submission" date="2019-08" db="EMBL/GenBank/DDBJ databases">
        <title>Whole genome of Aphis craccivora.</title>
        <authorList>
            <person name="Voronova N.V."/>
            <person name="Shulinski R.S."/>
            <person name="Bandarenka Y.V."/>
            <person name="Zhorov D.G."/>
            <person name="Warner D."/>
        </authorList>
    </citation>
    <scope>NUCLEOTIDE SEQUENCE [LARGE SCALE GENOMIC DNA]</scope>
    <source>
        <strain evidence="2">180601</strain>
        <tissue evidence="2">Whole Body</tissue>
    </source>
</reference>
<keyword evidence="1" id="KW-1133">Transmembrane helix</keyword>
<evidence type="ECO:0000313" key="2">
    <source>
        <dbReference type="EMBL" id="KAF0749943.1"/>
    </source>
</evidence>